<dbReference type="Gene3D" id="3.30.300.30">
    <property type="match status" value="1"/>
</dbReference>
<proteinExistence type="inferred from homology"/>
<dbReference type="EMBL" id="FODD01000016">
    <property type="protein sequence ID" value="SEO06044.1"/>
    <property type="molecule type" value="Genomic_DNA"/>
</dbReference>
<keyword evidence="5" id="KW-1185">Reference proteome</keyword>
<dbReference type="RefSeq" id="WP_069461701.1">
    <property type="nucleotide sequence ID" value="NZ_FODD01000016.1"/>
</dbReference>
<name>A0A1H8LLM1_9ACTN</name>
<dbReference type="PANTHER" id="PTHR43201:SF5">
    <property type="entry name" value="MEDIUM-CHAIN ACYL-COA LIGASE ACSF2, MITOCHONDRIAL"/>
    <property type="match status" value="1"/>
</dbReference>
<reference evidence="4 5" key="1">
    <citation type="submission" date="2016-10" db="EMBL/GenBank/DDBJ databases">
        <authorList>
            <person name="de Groot N.N."/>
        </authorList>
    </citation>
    <scope>NUCLEOTIDE SEQUENCE [LARGE SCALE GENOMIC DNA]</scope>
    <source>
        <strain evidence="4 5">CGMCC 4.2026</strain>
    </source>
</reference>
<evidence type="ECO:0000313" key="5">
    <source>
        <dbReference type="Proteomes" id="UP000181951"/>
    </source>
</evidence>
<evidence type="ECO:0000256" key="2">
    <source>
        <dbReference type="ARBA" id="ARBA00022598"/>
    </source>
</evidence>
<dbReference type="InterPro" id="IPR042099">
    <property type="entry name" value="ANL_N_sf"/>
</dbReference>
<dbReference type="InterPro" id="IPR000873">
    <property type="entry name" value="AMP-dep_synth/lig_dom"/>
</dbReference>
<dbReference type="SUPFAM" id="SSF56801">
    <property type="entry name" value="Acetyl-CoA synthetase-like"/>
    <property type="match status" value="1"/>
</dbReference>
<dbReference type="AlphaFoldDB" id="A0A1H8LLM1"/>
<dbReference type="GO" id="GO:0031956">
    <property type="term" value="F:medium-chain fatty acid-CoA ligase activity"/>
    <property type="evidence" value="ECO:0007669"/>
    <property type="project" value="TreeGrafter"/>
</dbReference>
<sequence>MPNSRTLLDGPARTRLGGAETFGGGNVWRTALEHSAAPDAPLLTTDTPLPAPDGSARTVFSIAELNVCADALSAWYLDLGVRPRDRVVVYVDDSFEDQLHLAALAQLGAIPVLLNGRMDPGVAARLIARADPVGLYTDRSRLARLPSPGDLAPSLRWTRCGTGGEPAGATGLPDAARYRHSADDPIGICHTSGTTGLPKLVVWSHGQSAAGPRFRLRTQIEREDSVLLSALPQSHSGAIGFTFYALLAGLPLVAVAGSGPGRLTEAARRHRPTIVLAFNEAFSALATSEIDTEAFDSVASWINIGDSAHHEHIRRLTALGHHVVRKRRRPGSVFGDGLGSSELGWAALHRVVIDDMPSRPGYIGTTTELADVRVFRDDGTEAEAGEVGRLGVRSDSVTPGYWDDSDRYYRSMLGGYWLSGDLVYRDAHGQFFHMDRVVDVIRPAGQGVGYSLLMEEILLAGLPDVADCAVVAGRRDGAEVAVALVRPHAGPGTPDPRDLLARANRALTAAGQPALGLLDLTGAGEAVPTGPTGKTLKRLLRDRYADLSAFAAAGGTHATVDGEVLA</sequence>
<dbReference type="Proteomes" id="UP000181951">
    <property type="component" value="Unassembled WGS sequence"/>
</dbReference>
<organism evidence="4 5">
    <name type="scientific">Actinacidiphila rubida</name>
    <dbReference type="NCBI Taxonomy" id="310780"/>
    <lineage>
        <taxon>Bacteria</taxon>
        <taxon>Bacillati</taxon>
        <taxon>Actinomycetota</taxon>
        <taxon>Actinomycetes</taxon>
        <taxon>Kitasatosporales</taxon>
        <taxon>Streptomycetaceae</taxon>
        <taxon>Actinacidiphila</taxon>
    </lineage>
</organism>
<dbReference type="Pfam" id="PF00501">
    <property type="entry name" value="AMP-binding"/>
    <property type="match status" value="1"/>
</dbReference>
<dbReference type="GO" id="GO:0006631">
    <property type="term" value="P:fatty acid metabolic process"/>
    <property type="evidence" value="ECO:0007669"/>
    <property type="project" value="TreeGrafter"/>
</dbReference>
<accession>A0A1H8LLM1</accession>
<keyword evidence="2 4" id="KW-0436">Ligase</keyword>
<dbReference type="InterPro" id="IPR020845">
    <property type="entry name" value="AMP-binding_CS"/>
</dbReference>
<dbReference type="InterPro" id="IPR045851">
    <property type="entry name" value="AMP-bd_C_sf"/>
</dbReference>
<feature type="domain" description="AMP-dependent synthetase/ligase" evidence="3">
    <location>
        <begin position="58"/>
        <end position="402"/>
    </location>
</feature>
<evidence type="ECO:0000313" key="4">
    <source>
        <dbReference type="EMBL" id="SEO06044.1"/>
    </source>
</evidence>
<dbReference type="PANTHER" id="PTHR43201">
    <property type="entry name" value="ACYL-COA SYNTHETASE"/>
    <property type="match status" value="1"/>
</dbReference>
<evidence type="ECO:0000259" key="3">
    <source>
        <dbReference type="Pfam" id="PF00501"/>
    </source>
</evidence>
<evidence type="ECO:0000256" key="1">
    <source>
        <dbReference type="ARBA" id="ARBA00006432"/>
    </source>
</evidence>
<gene>
    <name evidence="4" type="ORF">SAMN05216267_101687</name>
</gene>
<dbReference type="PROSITE" id="PS00455">
    <property type="entry name" value="AMP_BINDING"/>
    <property type="match status" value="1"/>
</dbReference>
<protein>
    <submittedName>
        <fullName evidence="4">Acyl-CoA synthetase (AMP-forming)/AMP-acid ligase II</fullName>
    </submittedName>
</protein>
<dbReference type="OrthoDB" id="4495845at2"/>
<dbReference type="STRING" id="310780.SAMN05216267_101687"/>
<comment type="similarity">
    <text evidence="1">Belongs to the ATP-dependent AMP-binding enzyme family.</text>
</comment>
<dbReference type="Gene3D" id="3.40.50.12780">
    <property type="entry name" value="N-terminal domain of ligase-like"/>
    <property type="match status" value="1"/>
</dbReference>
<dbReference type="CDD" id="cd04433">
    <property type="entry name" value="AFD_class_I"/>
    <property type="match status" value="1"/>
</dbReference>